<sequence>MRRSSHDRNTARPGRAAQATGGRQPAVGRQAGGWRLHPDKPSDVVHRRQATHGDGSCWISYSTAATRDSGDQRGTSGPTPGQRASRSSDSTDFDVHKEAGQDNHDTPRTTPGVNRAPGRTDTNQGAYSPNARCSSFSYWKINSPDTGGGGTKPSFHSKSTC</sequence>
<proteinExistence type="predicted"/>
<protein>
    <submittedName>
        <fullName evidence="2">Uncharacterized protein</fullName>
    </submittedName>
</protein>
<evidence type="ECO:0000313" key="2">
    <source>
        <dbReference type="EMBL" id="KAK7907184.1"/>
    </source>
</evidence>
<evidence type="ECO:0000256" key="1">
    <source>
        <dbReference type="SAM" id="MobiDB-lite"/>
    </source>
</evidence>
<accession>A0AAW0P188</accession>
<gene>
    <name evidence="2" type="ORF">WMY93_015796</name>
</gene>
<dbReference type="EMBL" id="JBBPFD010000011">
    <property type="protein sequence ID" value="KAK7907184.1"/>
    <property type="molecule type" value="Genomic_DNA"/>
</dbReference>
<dbReference type="Proteomes" id="UP001460270">
    <property type="component" value="Unassembled WGS sequence"/>
</dbReference>
<comment type="caution">
    <text evidence="2">The sequence shown here is derived from an EMBL/GenBank/DDBJ whole genome shotgun (WGS) entry which is preliminary data.</text>
</comment>
<feature type="compositionally biased region" description="Basic and acidic residues" evidence="1">
    <location>
        <begin position="93"/>
        <end position="107"/>
    </location>
</feature>
<feature type="compositionally biased region" description="Polar residues" evidence="1">
    <location>
        <begin position="120"/>
        <end position="137"/>
    </location>
</feature>
<feature type="compositionally biased region" description="Basic and acidic residues" evidence="1">
    <location>
        <begin position="1"/>
        <end position="10"/>
    </location>
</feature>
<dbReference type="AlphaFoldDB" id="A0AAW0P188"/>
<name>A0AAW0P188_9GOBI</name>
<feature type="compositionally biased region" description="Polar residues" evidence="1">
    <location>
        <begin position="59"/>
        <end position="90"/>
    </location>
</feature>
<feature type="region of interest" description="Disordered" evidence="1">
    <location>
        <begin position="1"/>
        <end position="161"/>
    </location>
</feature>
<feature type="compositionally biased region" description="Basic and acidic residues" evidence="1">
    <location>
        <begin position="36"/>
        <end position="46"/>
    </location>
</feature>
<keyword evidence="3" id="KW-1185">Reference proteome</keyword>
<organism evidence="2 3">
    <name type="scientific">Mugilogobius chulae</name>
    <name type="common">yellowstripe goby</name>
    <dbReference type="NCBI Taxonomy" id="88201"/>
    <lineage>
        <taxon>Eukaryota</taxon>
        <taxon>Metazoa</taxon>
        <taxon>Chordata</taxon>
        <taxon>Craniata</taxon>
        <taxon>Vertebrata</taxon>
        <taxon>Euteleostomi</taxon>
        <taxon>Actinopterygii</taxon>
        <taxon>Neopterygii</taxon>
        <taxon>Teleostei</taxon>
        <taxon>Neoteleostei</taxon>
        <taxon>Acanthomorphata</taxon>
        <taxon>Gobiaria</taxon>
        <taxon>Gobiiformes</taxon>
        <taxon>Gobioidei</taxon>
        <taxon>Gobiidae</taxon>
        <taxon>Gobionellinae</taxon>
        <taxon>Mugilogobius</taxon>
    </lineage>
</organism>
<reference evidence="3" key="1">
    <citation type="submission" date="2024-04" db="EMBL/GenBank/DDBJ databases">
        <title>Salinicola lusitanus LLJ914,a marine bacterium isolated from the Okinawa Trough.</title>
        <authorList>
            <person name="Li J."/>
        </authorList>
    </citation>
    <scope>NUCLEOTIDE SEQUENCE [LARGE SCALE GENOMIC DNA]</scope>
</reference>
<evidence type="ECO:0000313" key="3">
    <source>
        <dbReference type="Proteomes" id="UP001460270"/>
    </source>
</evidence>